<accession>A0A1U7NJJ9</accession>
<comment type="caution">
    <text evidence="1">The sequence shown here is derived from an EMBL/GenBank/DDBJ whole genome shotgun (WGS) entry which is preliminary data.</text>
</comment>
<dbReference type="GO" id="GO:0006508">
    <property type="term" value="P:proteolysis"/>
    <property type="evidence" value="ECO:0007669"/>
    <property type="project" value="InterPro"/>
</dbReference>
<evidence type="ECO:0000313" key="2">
    <source>
        <dbReference type="Proteomes" id="UP000186705"/>
    </source>
</evidence>
<protein>
    <submittedName>
        <fullName evidence="1">Uncharacterized protein</fullName>
    </submittedName>
</protein>
<dbReference type="STRING" id="1862672.BO225_11605"/>
<evidence type="ECO:0000313" key="1">
    <source>
        <dbReference type="EMBL" id="OLU43748.1"/>
    </source>
</evidence>
<dbReference type="AlphaFoldDB" id="A0A1U7NJJ9"/>
<dbReference type="Proteomes" id="UP000186705">
    <property type="component" value="Unassembled WGS sequence"/>
</dbReference>
<dbReference type="SUPFAM" id="SSF52743">
    <property type="entry name" value="Subtilisin-like"/>
    <property type="match status" value="1"/>
</dbReference>
<sequence>MHGPAVTSIAVGENCGVAPDANVYYIGLSYKDKNGQADLKYIAETINHILEKNDHMENPIRAISISLGFMLGDNIEGIQEWYDAIERAKTIDIVWMDSPENFNRIRMK</sequence>
<proteinExistence type="predicted"/>
<dbReference type="GO" id="GO:0004252">
    <property type="term" value="F:serine-type endopeptidase activity"/>
    <property type="evidence" value="ECO:0007669"/>
    <property type="project" value="InterPro"/>
</dbReference>
<name>A0A1U7NJJ9_9FIRM</name>
<reference evidence="1 2" key="1">
    <citation type="submission" date="2016-11" db="EMBL/GenBank/DDBJ databases">
        <title>Description of two novel members of the family Erysipelotrichaceae: Ileibacterium lipovorans gen. nov., sp. nov. and Dubosiella newyorkensis, gen. nov., sp. nov.</title>
        <authorList>
            <person name="Cox L.M."/>
            <person name="Sohn J."/>
            <person name="Tyrrell K.L."/>
            <person name="Citron D.M."/>
            <person name="Lawson P.A."/>
            <person name="Patel N.B."/>
            <person name="Iizumi T."/>
            <person name="Perez-Perez G.I."/>
            <person name="Goldstein E.J."/>
            <person name="Blaser M.J."/>
        </authorList>
    </citation>
    <scope>NUCLEOTIDE SEQUENCE [LARGE SCALE GENOMIC DNA]</scope>
    <source>
        <strain evidence="1 2">NYU-BL-A4</strain>
    </source>
</reference>
<keyword evidence="2" id="KW-1185">Reference proteome</keyword>
<dbReference type="InterPro" id="IPR036852">
    <property type="entry name" value="Peptidase_S8/S53_dom_sf"/>
</dbReference>
<dbReference type="Gene3D" id="3.40.50.200">
    <property type="entry name" value="Peptidase S8/S53 domain"/>
    <property type="match status" value="1"/>
</dbReference>
<organism evidence="1 2">
    <name type="scientific">Dubosiella newyorkensis</name>
    <dbReference type="NCBI Taxonomy" id="1862672"/>
    <lineage>
        <taxon>Bacteria</taxon>
        <taxon>Bacillati</taxon>
        <taxon>Bacillota</taxon>
        <taxon>Erysipelotrichia</taxon>
        <taxon>Erysipelotrichales</taxon>
        <taxon>Erysipelotrichaceae</taxon>
        <taxon>Dubosiella</taxon>
    </lineage>
</organism>
<dbReference type="OrthoDB" id="9798386at2"/>
<gene>
    <name evidence="1" type="ORF">BO225_11605</name>
</gene>
<dbReference type="EMBL" id="MPKA01000141">
    <property type="protein sequence ID" value="OLU43748.1"/>
    <property type="molecule type" value="Genomic_DNA"/>
</dbReference>